<feature type="chain" id="PRO_5046894516" evidence="1">
    <location>
        <begin position="23"/>
        <end position="300"/>
    </location>
</feature>
<protein>
    <submittedName>
        <fullName evidence="2">Uncharacterized protein</fullName>
    </submittedName>
</protein>
<keyword evidence="3" id="KW-1185">Reference proteome</keyword>
<evidence type="ECO:0000256" key="1">
    <source>
        <dbReference type="SAM" id="SignalP"/>
    </source>
</evidence>
<dbReference type="EMBL" id="JACOME010000001">
    <property type="protein sequence ID" value="MBC3844809.1"/>
    <property type="molecule type" value="Genomic_DNA"/>
</dbReference>
<sequence length="300" mass="35176">MKNLFLKSLFILFAVNISFAQAWMTDLDIAQKLALVQNKMVLMVWEGATEYPYPIFVDDDKGNLVYIENLFTDEEVSPLIWEHFVPVIVSEDKYGLMYYEVKGKRSQRYIDKFNDNSIKIMDVNGNILNISNSYSEDIQNITKIIQKYSLSTTFITPELKGYQTEKSFYSAYYLASKYLDFSMYVNENLRSDLLTLSSVYIDEAKALTKKEIKEDQLLLQQRCDLLELQQYLLLKRPKKVLRQLKKMDAESIQNKNRTFIAFLYYTAYSILENEKNTKIWKVEVSSVNLKKAQLIINLNS</sequence>
<gene>
    <name evidence="2" type="ORF">H6H04_00320</name>
</gene>
<name>A0ABR6XWE7_9FLAO</name>
<organism evidence="2 3">
    <name type="scientific">Winogradskyella echinorum</name>
    <dbReference type="NCBI Taxonomy" id="538189"/>
    <lineage>
        <taxon>Bacteria</taxon>
        <taxon>Pseudomonadati</taxon>
        <taxon>Bacteroidota</taxon>
        <taxon>Flavobacteriia</taxon>
        <taxon>Flavobacteriales</taxon>
        <taxon>Flavobacteriaceae</taxon>
        <taxon>Winogradskyella</taxon>
    </lineage>
</organism>
<proteinExistence type="predicted"/>
<keyword evidence="1" id="KW-0732">Signal</keyword>
<feature type="signal peptide" evidence="1">
    <location>
        <begin position="1"/>
        <end position="22"/>
    </location>
</feature>
<accession>A0ABR6XWE7</accession>
<evidence type="ECO:0000313" key="3">
    <source>
        <dbReference type="Proteomes" id="UP000607435"/>
    </source>
</evidence>
<dbReference type="Proteomes" id="UP000607435">
    <property type="component" value="Unassembled WGS sequence"/>
</dbReference>
<comment type="caution">
    <text evidence="2">The sequence shown here is derived from an EMBL/GenBank/DDBJ whole genome shotgun (WGS) entry which is preliminary data.</text>
</comment>
<evidence type="ECO:0000313" key="2">
    <source>
        <dbReference type="EMBL" id="MBC3844809.1"/>
    </source>
</evidence>
<dbReference type="RefSeq" id="WP_186843955.1">
    <property type="nucleotide sequence ID" value="NZ_JACOME010000001.1"/>
</dbReference>
<reference evidence="2 3" key="1">
    <citation type="submission" date="2020-08" db="EMBL/GenBank/DDBJ databases">
        <title>Winogradskyella ouciana sp. nov., isolated from the hadal seawater of the Mariana Trench.</title>
        <authorList>
            <person name="He X."/>
        </authorList>
    </citation>
    <scope>NUCLEOTIDE SEQUENCE [LARGE SCALE GENOMIC DNA]</scope>
    <source>
        <strain evidence="2 3">KCTC 22026</strain>
    </source>
</reference>